<feature type="region of interest" description="Disordered" evidence="1">
    <location>
        <begin position="311"/>
        <end position="341"/>
    </location>
</feature>
<feature type="region of interest" description="Disordered" evidence="1">
    <location>
        <begin position="529"/>
        <end position="742"/>
    </location>
</feature>
<dbReference type="HOGENOM" id="CLU_392859_0_0_1"/>
<feature type="compositionally biased region" description="Pro residues" evidence="1">
    <location>
        <begin position="585"/>
        <end position="594"/>
    </location>
</feature>
<gene>
    <name evidence="2" type="ORF">PLICRDRAFT_57160</name>
</gene>
<organism evidence="2 3">
    <name type="scientific">Plicaturopsis crispa FD-325 SS-3</name>
    <dbReference type="NCBI Taxonomy" id="944288"/>
    <lineage>
        <taxon>Eukaryota</taxon>
        <taxon>Fungi</taxon>
        <taxon>Dikarya</taxon>
        <taxon>Basidiomycota</taxon>
        <taxon>Agaricomycotina</taxon>
        <taxon>Agaricomycetes</taxon>
        <taxon>Agaricomycetidae</taxon>
        <taxon>Amylocorticiales</taxon>
        <taxon>Amylocorticiaceae</taxon>
        <taxon>Plicatura</taxon>
        <taxon>Plicaturopsis crispa</taxon>
    </lineage>
</organism>
<dbReference type="OrthoDB" id="3266894at2759"/>
<keyword evidence="3" id="KW-1185">Reference proteome</keyword>
<feature type="region of interest" description="Disordered" evidence="1">
    <location>
        <begin position="61"/>
        <end position="241"/>
    </location>
</feature>
<feature type="compositionally biased region" description="Low complexity" evidence="1">
    <location>
        <begin position="721"/>
        <end position="734"/>
    </location>
</feature>
<feature type="compositionally biased region" description="Basic and acidic residues" evidence="1">
    <location>
        <begin position="204"/>
        <end position="218"/>
    </location>
</feature>
<evidence type="ECO:0000313" key="3">
    <source>
        <dbReference type="Proteomes" id="UP000053263"/>
    </source>
</evidence>
<proteinExistence type="predicted"/>
<accession>A0A0C9TAC5</accession>
<feature type="compositionally biased region" description="Low complexity" evidence="1">
    <location>
        <begin position="172"/>
        <end position="189"/>
    </location>
</feature>
<feature type="compositionally biased region" description="Acidic residues" evidence="1">
    <location>
        <begin position="219"/>
        <end position="228"/>
    </location>
</feature>
<reference evidence="2 3" key="1">
    <citation type="submission" date="2014-06" db="EMBL/GenBank/DDBJ databases">
        <title>Evolutionary Origins and Diversification of the Mycorrhizal Mutualists.</title>
        <authorList>
            <consortium name="DOE Joint Genome Institute"/>
            <consortium name="Mycorrhizal Genomics Consortium"/>
            <person name="Kohler A."/>
            <person name="Kuo A."/>
            <person name="Nagy L.G."/>
            <person name="Floudas D."/>
            <person name="Copeland A."/>
            <person name="Barry K.W."/>
            <person name="Cichocki N."/>
            <person name="Veneault-Fourrey C."/>
            <person name="LaButti K."/>
            <person name="Lindquist E.A."/>
            <person name="Lipzen A."/>
            <person name="Lundell T."/>
            <person name="Morin E."/>
            <person name="Murat C."/>
            <person name="Riley R."/>
            <person name="Ohm R."/>
            <person name="Sun H."/>
            <person name="Tunlid A."/>
            <person name="Henrissat B."/>
            <person name="Grigoriev I.V."/>
            <person name="Hibbett D.S."/>
            <person name="Martin F."/>
        </authorList>
    </citation>
    <scope>NUCLEOTIDE SEQUENCE [LARGE SCALE GENOMIC DNA]</scope>
    <source>
        <strain evidence="2 3">FD-325 SS-3</strain>
    </source>
</reference>
<name>A0A0C9TAC5_PLICR</name>
<feature type="region of interest" description="Disordered" evidence="1">
    <location>
        <begin position="1"/>
        <end position="42"/>
    </location>
</feature>
<feature type="compositionally biased region" description="Basic and acidic residues" evidence="1">
    <location>
        <begin position="22"/>
        <end position="37"/>
    </location>
</feature>
<feature type="region of interest" description="Disordered" evidence="1">
    <location>
        <begin position="430"/>
        <end position="516"/>
    </location>
</feature>
<feature type="compositionally biased region" description="Polar residues" evidence="1">
    <location>
        <begin position="477"/>
        <end position="500"/>
    </location>
</feature>
<dbReference type="EMBL" id="KN832568">
    <property type="protein sequence ID" value="KII85223.1"/>
    <property type="molecule type" value="Genomic_DNA"/>
</dbReference>
<dbReference type="AlphaFoldDB" id="A0A0C9TAC5"/>
<dbReference type="Proteomes" id="UP000053263">
    <property type="component" value="Unassembled WGS sequence"/>
</dbReference>
<feature type="compositionally biased region" description="Low complexity" evidence="1">
    <location>
        <begin position="535"/>
        <end position="546"/>
    </location>
</feature>
<feature type="compositionally biased region" description="Basic and acidic residues" evidence="1">
    <location>
        <begin position="548"/>
        <end position="563"/>
    </location>
</feature>
<feature type="compositionally biased region" description="Acidic residues" evidence="1">
    <location>
        <begin position="81"/>
        <end position="93"/>
    </location>
</feature>
<evidence type="ECO:0000256" key="1">
    <source>
        <dbReference type="SAM" id="MobiDB-lite"/>
    </source>
</evidence>
<protein>
    <submittedName>
        <fullName evidence="2">Unplaced genomic scaffold PLICRscaffold_15, whole genome shotgun sequence</fullName>
    </submittedName>
</protein>
<feature type="compositionally biased region" description="Low complexity" evidence="1">
    <location>
        <begin position="432"/>
        <end position="443"/>
    </location>
</feature>
<sequence>MARPRHSVLSLFDPLNGLPSTPRRDVTTPDSDKENNGKNEITMSTYFNRTYARKEPVVVQPKRRLVDVGDVTVDESVRHDDEDDFDDYDENDEGNVSLLSEPDLDDDDLQDVTIHGPPALPPARAAPTSPTRASLKPSSRTPTSPRTPLAEIVLEMSPPPARKKFFKRDDAAATASASSAAQPDSARAPPHSPLANVINGINFPRREPGSARRVHVESDADDTDDDQENAPCGSLQPSLPIKSSLMASTAHLTRSPTKAMLTNITVCPPSPPSPSAHGLPSKTALMSSTARLDRSPTRAMLTNVTLLSASTMASSTASMDESVRRRPTPTTSSIDPRRSSADLQSSFNLQLQNAESSFDLLNDKISFLGSDNSFLGGECSFLGGAADMGDDEFDLKEEERLMEIQAREAGGMSSAKNSPTLKAGFAAVENTGSPESTSSGSSKGSRDATPQASSLRRRFSDAAARSPLGSVFKTKAKTPSPQSSEPIHVPNTPTHTSPTSVIDVHTPLAPSNPKPVPALRIVKRALKTYEHTKADSATSTSSCATDTDTDREGNALTRAEPRMLTRRRSSIAPPAPAPVKRRPSVAPPAPAPPQPKHRPMLAGIQRPPKGVAPAPSRPPAVAARRPVPPAANAAATKPAPAIDAKSRLQRPGSALGGQPSKIGGASGLRPPSRYAPTAETKPKPAGGVPKTMATGVGTARTISAAASRMPAPGSRLKMPTGSLGSAAGATAARGSGAGARRM</sequence>
<feature type="compositionally biased region" description="Low complexity" evidence="1">
    <location>
        <begin position="611"/>
        <end position="641"/>
    </location>
</feature>
<feature type="compositionally biased region" description="Low complexity" evidence="1">
    <location>
        <begin position="122"/>
        <end position="148"/>
    </location>
</feature>
<evidence type="ECO:0000313" key="2">
    <source>
        <dbReference type="EMBL" id="KII85223.1"/>
    </source>
</evidence>